<organism evidence="2 3">
    <name type="scientific">Thioclava litoralis</name>
    <dbReference type="NCBI Taxonomy" id="3076557"/>
    <lineage>
        <taxon>Bacteria</taxon>
        <taxon>Pseudomonadati</taxon>
        <taxon>Pseudomonadota</taxon>
        <taxon>Alphaproteobacteria</taxon>
        <taxon>Rhodobacterales</taxon>
        <taxon>Paracoccaceae</taxon>
        <taxon>Thioclava</taxon>
    </lineage>
</organism>
<evidence type="ECO:0000313" key="2">
    <source>
        <dbReference type="EMBL" id="WRY32612.1"/>
    </source>
</evidence>
<proteinExistence type="predicted"/>
<keyword evidence="3" id="KW-1185">Reference proteome</keyword>
<keyword evidence="1" id="KW-0812">Transmembrane</keyword>
<keyword evidence="1" id="KW-1133">Transmembrane helix</keyword>
<feature type="transmembrane region" description="Helical" evidence="1">
    <location>
        <begin position="12"/>
        <end position="33"/>
    </location>
</feature>
<dbReference type="RefSeq" id="WP_339108933.1">
    <property type="nucleotide sequence ID" value="NZ_CP135443.1"/>
</dbReference>
<sequence length="200" mass="21173">MIRDNRHSILVAWAKTVLPLAALVLLSLVFLVGHRVEPGSVIPYSDVDIAELAREPQVVSPEYSGLTQDGAALSVRASKAVLQPMGANGSSVAQLVAKLQARSGLVVDLNAKAGELRPDAGLIELRDRVALQTSSGYRMQSELVEMTTDRTKIVSPGAVHGEAPMGVLDAGAMELSQAQPGGPNNLLFTKGVKLVYQPQE</sequence>
<keyword evidence="1" id="KW-0472">Membrane</keyword>
<gene>
    <name evidence="2" type="ORF">RPE78_07750</name>
</gene>
<dbReference type="Proteomes" id="UP001623290">
    <property type="component" value="Chromosome"/>
</dbReference>
<name>A0ABZ1DV42_9RHOB</name>
<accession>A0ABZ1DV42</accession>
<reference evidence="2 3" key="1">
    <citation type="submission" date="2023-09" db="EMBL/GenBank/DDBJ databases">
        <title>Thioclava shenzhenensis sp. nov., a multidrug resistant bacteria-antagonizing species isolated from coastal seawater.</title>
        <authorList>
            <person name="Long M."/>
        </authorList>
    </citation>
    <scope>NUCLEOTIDE SEQUENCE [LARGE SCALE GENOMIC DNA]</scope>
    <source>
        <strain evidence="2 3">FTW29</strain>
    </source>
</reference>
<evidence type="ECO:0000256" key="1">
    <source>
        <dbReference type="SAM" id="Phobius"/>
    </source>
</evidence>
<protein>
    <recommendedName>
        <fullName evidence="4">Lipopolysaccharide export system protein LptC</fullName>
    </recommendedName>
</protein>
<evidence type="ECO:0008006" key="4">
    <source>
        <dbReference type="Google" id="ProtNLM"/>
    </source>
</evidence>
<evidence type="ECO:0000313" key="3">
    <source>
        <dbReference type="Proteomes" id="UP001623290"/>
    </source>
</evidence>
<dbReference type="EMBL" id="CP135443">
    <property type="protein sequence ID" value="WRY32612.1"/>
    <property type="molecule type" value="Genomic_DNA"/>
</dbReference>